<keyword evidence="1" id="KW-1133">Transmembrane helix</keyword>
<keyword evidence="4" id="KW-1185">Reference proteome</keyword>
<evidence type="ECO:0000313" key="3">
    <source>
        <dbReference type="EMBL" id="CAL1395618.1"/>
    </source>
</evidence>
<dbReference type="InterPro" id="IPR013103">
    <property type="entry name" value="RVT_2"/>
</dbReference>
<reference evidence="3 4" key="1">
    <citation type="submission" date="2024-04" db="EMBL/GenBank/DDBJ databases">
        <authorList>
            <person name="Fracassetti M."/>
        </authorList>
    </citation>
    <scope>NUCLEOTIDE SEQUENCE [LARGE SCALE GENOMIC DNA]</scope>
</reference>
<gene>
    <name evidence="3" type="ORF">LTRI10_LOCUS36040</name>
</gene>
<organism evidence="3 4">
    <name type="scientific">Linum trigynum</name>
    <dbReference type="NCBI Taxonomy" id="586398"/>
    <lineage>
        <taxon>Eukaryota</taxon>
        <taxon>Viridiplantae</taxon>
        <taxon>Streptophyta</taxon>
        <taxon>Embryophyta</taxon>
        <taxon>Tracheophyta</taxon>
        <taxon>Spermatophyta</taxon>
        <taxon>Magnoliopsida</taxon>
        <taxon>eudicotyledons</taxon>
        <taxon>Gunneridae</taxon>
        <taxon>Pentapetalae</taxon>
        <taxon>rosids</taxon>
        <taxon>fabids</taxon>
        <taxon>Malpighiales</taxon>
        <taxon>Linaceae</taxon>
        <taxon>Linum</taxon>
    </lineage>
</organism>
<keyword evidence="1" id="KW-0812">Transmembrane</keyword>
<dbReference type="Pfam" id="PF07727">
    <property type="entry name" value="RVT_2"/>
    <property type="match status" value="1"/>
</dbReference>
<dbReference type="EMBL" id="OZ034819">
    <property type="protein sequence ID" value="CAL1395618.1"/>
    <property type="molecule type" value="Genomic_DNA"/>
</dbReference>
<evidence type="ECO:0000259" key="2">
    <source>
        <dbReference type="Pfam" id="PF07727"/>
    </source>
</evidence>
<protein>
    <recommendedName>
        <fullName evidence="2">Reverse transcriptase Ty1/copia-type domain-containing protein</fullName>
    </recommendedName>
</protein>
<feature type="transmembrane region" description="Helical" evidence="1">
    <location>
        <begin position="32"/>
        <end position="51"/>
    </location>
</feature>
<proteinExistence type="predicted"/>
<evidence type="ECO:0000256" key="1">
    <source>
        <dbReference type="SAM" id="Phobius"/>
    </source>
</evidence>
<name>A0AAV2FD32_9ROSI</name>
<dbReference type="Proteomes" id="UP001497516">
    <property type="component" value="Chromosome 6"/>
</dbReference>
<dbReference type="AlphaFoldDB" id="A0AAV2FD32"/>
<keyword evidence="1" id="KW-0472">Membrane</keyword>
<accession>A0AAV2FD32</accession>
<feature type="domain" description="Reverse transcriptase Ty1/copia-type" evidence="2">
    <location>
        <begin position="11"/>
        <end position="117"/>
    </location>
</feature>
<evidence type="ECO:0000313" key="4">
    <source>
        <dbReference type="Proteomes" id="UP001497516"/>
    </source>
</evidence>
<sequence length="118" mass="13479">MKYLSTSDIERNKARLVAKGYTQREGIGYMDTFALVVKITIVRLFLVVAVVRNWHLHQLDINNAFLHGDLTKDVYRKLPQGVAAPANIRNPVSKLRRAIYGLKHASQQWFSKLSDSLL</sequence>